<dbReference type="EMBL" id="BPVZ01000006">
    <property type="protein sequence ID" value="GKU92671.1"/>
    <property type="molecule type" value="Genomic_DNA"/>
</dbReference>
<comment type="caution">
    <text evidence="1">The sequence shown here is derived from an EMBL/GenBank/DDBJ whole genome shotgun (WGS) entry which is preliminary data.</text>
</comment>
<sequence>MLLLLPRISDEVMERCRELPVIFRYLFFFYCYSIDRWRS</sequence>
<dbReference type="AlphaFoldDB" id="A0AAV5I378"/>
<protein>
    <submittedName>
        <fullName evidence="1">Uncharacterized protein</fullName>
    </submittedName>
</protein>
<name>A0AAV5I378_9ROSI</name>
<organism evidence="1 2">
    <name type="scientific">Rubroshorea leprosula</name>
    <dbReference type="NCBI Taxonomy" id="152421"/>
    <lineage>
        <taxon>Eukaryota</taxon>
        <taxon>Viridiplantae</taxon>
        <taxon>Streptophyta</taxon>
        <taxon>Embryophyta</taxon>
        <taxon>Tracheophyta</taxon>
        <taxon>Spermatophyta</taxon>
        <taxon>Magnoliopsida</taxon>
        <taxon>eudicotyledons</taxon>
        <taxon>Gunneridae</taxon>
        <taxon>Pentapetalae</taxon>
        <taxon>rosids</taxon>
        <taxon>malvids</taxon>
        <taxon>Malvales</taxon>
        <taxon>Dipterocarpaceae</taxon>
        <taxon>Rubroshorea</taxon>
    </lineage>
</organism>
<keyword evidence="2" id="KW-1185">Reference proteome</keyword>
<evidence type="ECO:0000313" key="2">
    <source>
        <dbReference type="Proteomes" id="UP001054252"/>
    </source>
</evidence>
<evidence type="ECO:0000313" key="1">
    <source>
        <dbReference type="EMBL" id="GKU92671.1"/>
    </source>
</evidence>
<proteinExistence type="predicted"/>
<dbReference type="Proteomes" id="UP001054252">
    <property type="component" value="Unassembled WGS sequence"/>
</dbReference>
<reference evidence="1 2" key="1">
    <citation type="journal article" date="2021" name="Commun. Biol.">
        <title>The genome of Shorea leprosula (Dipterocarpaceae) highlights the ecological relevance of drought in aseasonal tropical rainforests.</title>
        <authorList>
            <person name="Ng K.K.S."/>
            <person name="Kobayashi M.J."/>
            <person name="Fawcett J.A."/>
            <person name="Hatakeyama M."/>
            <person name="Paape T."/>
            <person name="Ng C.H."/>
            <person name="Ang C.C."/>
            <person name="Tnah L.H."/>
            <person name="Lee C.T."/>
            <person name="Nishiyama T."/>
            <person name="Sese J."/>
            <person name="O'Brien M.J."/>
            <person name="Copetti D."/>
            <person name="Mohd Noor M.I."/>
            <person name="Ong R.C."/>
            <person name="Putra M."/>
            <person name="Sireger I.Z."/>
            <person name="Indrioko S."/>
            <person name="Kosugi Y."/>
            <person name="Izuno A."/>
            <person name="Isagi Y."/>
            <person name="Lee S.L."/>
            <person name="Shimizu K.K."/>
        </authorList>
    </citation>
    <scope>NUCLEOTIDE SEQUENCE [LARGE SCALE GENOMIC DNA]</scope>
    <source>
        <strain evidence="1">214</strain>
    </source>
</reference>
<gene>
    <name evidence="1" type="ORF">SLEP1_g6370</name>
</gene>
<accession>A0AAV5I378</accession>